<keyword evidence="7" id="KW-1185">Reference proteome</keyword>
<evidence type="ECO:0000313" key="7">
    <source>
        <dbReference type="Proteomes" id="UP001363151"/>
    </source>
</evidence>
<gene>
    <name evidence="6" type="ORF">SO694_00099013</name>
</gene>
<evidence type="ECO:0000256" key="4">
    <source>
        <dbReference type="SAM" id="MobiDB-lite"/>
    </source>
</evidence>
<dbReference type="InterPro" id="IPR017853">
    <property type="entry name" value="GH"/>
</dbReference>
<name>A0ABR1FSK8_AURAN</name>
<dbReference type="InterPro" id="IPR044965">
    <property type="entry name" value="Glyco_hydro_17_plant"/>
</dbReference>
<dbReference type="GO" id="GO:0016787">
    <property type="term" value="F:hydrolase activity"/>
    <property type="evidence" value="ECO:0007669"/>
    <property type="project" value="UniProtKB-KW"/>
</dbReference>
<evidence type="ECO:0000256" key="1">
    <source>
        <dbReference type="ARBA" id="ARBA00008773"/>
    </source>
</evidence>
<sequence>MLRRLRREGVNRVRLLSYGAREIGDAVGALGASAKITVTVPDAEVEAVGRDAGAARRACLAFAPAVLAGNVDLVVVGVTPPSGVGADAWRLTSLANATRNVAGECANMNATVRVSTAFSLNVLRSSFPPSASLFAAPGPLAPILAQLRRTKSPFVIEIDPYLAWRQSYYDISLAFALFDLGPESPPQFVDAGSGSSYRNLFDAMLDAVRWALYAEGYGDLDIVVGKVGWPSGPAARPGAGDAADDSDGATVENAALFNSRLAAHMGGPVGAWERDVVVAFVYEADDAPPPAAGGPDPNYGLRWGVCGASGALKYSLRNGAVLAPRLKTGCWGLGCLGDARAALSLQLVLAACASALLLGAVAFGVAWLSVFPRRTFKRHSPTRVAAIVRAANFKAEENLRDERSRRARNSNGGHAASGNPFGFLDQRPPRPLSTVAESPLTSDVDEADWGLRPSRRPESSQSSLSPDDERKQTPRTPRFAELDSAH</sequence>
<reference evidence="6 7" key="1">
    <citation type="submission" date="2024-03" db="EMBL/GenBank/DDBJ databases">
        <title>Aureococcus anophagefferens CCMP1851 and Kratosvirus quantuckense: Draft genome of a second virus-susceptible host strain in the model system.</title>
        <authorList>
            <person name="Chase E."/>
            <person name="Truchon A.R."/>
            <person name="Schepens W."/>
            <person name="Wilhelm S.W."/>
        </authorList>
    </citation>
    <scope>NUCLEOTIDE SEQUENCE [LARGE SCALE GENOMIC DNA]</scope>
    <source>
        <strain evidence="6 7">CCMP1851</strain>
    </source>
</reference>
<evidence type="ECO:0000256" key="3">
    <source>
        <dbReference type="RuleBase" id="RU004335"/>
    </source>
</evidence>
<dbReference type="Pfam" id="PF00332">
    <property type="entry name" value="Glyco_hydro_17"/>
    <property type="match status" value="1"/>
</dbReference>
<feature type="compositionally biased region" description="Basic and acidic residues" evidence="4">
    <location>
        <begin position="467"/>
        <end position="486"/>
    </location>
</feature>
<evidence type="ECO:0000313" key="6">
    <source>
        <dbReference type="EMBL" id="KAK7237533.1"/>
    </source>
</evidence>
<evidence type="ECO:0000256" key="2">
    <source>
        <dbReference type="ARBA" id="ARBA00022801"/>
    </source>
</evidence>
<organism evidence="6 7">
    <name type="scientific">Aureococcus anophagefferens</name>
    <name type="common">Harmful bloom alga</name>
    <dbReference type="NCBI Taxonomy" id="44056"/>
    <lineage>
        <taxon>Eukaryota</taxon>
        <taxon>Sar</taxon>
        <taxon>Stramenopiles</taxon>
        <taxon>Ochrophyta</taxon>
        <taxon>Pelagophyceae</taxon>
        <taxon>Pelagomonadales</taxon>
        <taxon>Pelagomonadaceae</taxon>
        <taxon>Aureococcus</taxon>
    </lineage>
</organism>
<feature type="region of interest" description="Disordered" evidence="4">
    <location>
        <begin position="398"/>
        <end position="486"/>
    </location>
</feature>
<proteinExistence type="inferred from homology"/>
<feature type="transmembrane region" description="Helical" evidence="5">
    <location>
        <begin position="347"/>
        <end position="370"/>
    </location>
</feature>
<comment type="similarity">
    <text evidence="1 3">Belongs to the glycosyl hydrolase 17 family.</text>
</comment>
<comment type="caution">
    <text evidence="6">The sequence shown here is derived from an EMBL/GenBank/DDBJ whole genome shotgun (WGS) entry which is preliminary data.</text>
</comment>
<evidence type="ECO:0000256" key="5">
    <source>
        <dbReference type="SAM" id="Phobius"/>
    </source>
</evidence>
<dbReference type="Proteomes" id="UP001363151">
    <property type="component" value="Unassembled WGS sequence"/>
</dbReference>
<keyword evidence="5" id="KW-0472">Membrane</keyword>
<dbReference type="PANTHER" id="PTHR32227">
    <property type="entry name" value="GLUCAN ENDO-1,3-BETA-GLUCOSIDASE BG1-RELATED-RELATED"/>
    <property type="match status" value="1"/>
</dbReference>
<keyword evidence="5" id="KW-1133">Transmembrane helix</keyword>
<accession>A0ABR1FSK8</accession>
<dbReference type="InterPro" id="IPR000490">
    <property type="entry name" value="Glyco_hydro_17"/>
</dbReference>
<keyword evidence="5" id="KW-0812">Transmembrane</keyword>
<dbReference type="SUPFAM" id="SSF51445">
    <property type="entry name" value="(Trans)glycosidases"/>
    <property type="match status" value="1"/>
</dbReference>
<keyword evidence="2 6" id="KW-0378">Hydrolase</keyword>
<dbReference type="Gene3D" id="3.20.20.80">
    <property type="entry name" value="Glycosidases"/>
    <property type="match status" value="1"/>
</dbReference>
<protein>
    <submittedName>
        <fullName evidence="6">Glycosyl hydrolase 17 family protein</fullName>
    </submittedName>
</protein>
<dbReference type="EMBL" id="JBBJCI010000249">
    <property type="protein sequence ID" value="KAK7237533.1"/>
    <property type="molecule type" value="Genomic_DNA"/>
</dbReference>